<name>A0A2A3E7Y5_APICC</name>
<keyword evidence="3" id="KW-1185">Reference proteome</keyword>
<keyword evidence="1" id="KW-1133">Transmembrane helix</keyword>
<keyword evidence="1 2" id="KW-0812">Transmembrane</keyword>
<evidence type="ECO:0000313" key="2">
    <source>
        <dbReference type="EMBL" id="PBC27873.1"/>
    </source>
</evidence>
<proteinExistence type="predicted"/>
<organism evidence="2 3">
    <name type="scientific">Apis cerana cerana</name>
    <name type="common">Oriental honeybee</name>
    <dbReference type="NCBI Taxonomy" id="94128"/>
    <lineage>
        <taxon>Eukaryota</taxon>
        <taxon>Metazoa</taxon>
        <taxon>Ecdysozoa</taxon>
        <taxon>Arthropoda</taxon>
        <taxon>Hexapoda</taxon>
        <taxon>Insecta</taxon>
        <taxon>Pterygota</taxon>
        <taxon>Neoptera</taxon>
        <taxon>Endopterygota</taxon>
        <taxon>Hymenoptera</taxon>
        <taxon>Apocrita</taxon>
        <taxon>Aculeata</taxon>
        <taxon>Apoidea</taxon>
        <taxon>Anthophila</taxon>
        <taxon>Apidae</taxon>
        <taxon>Apis</taxon>
    </lineage>
</organism>
<accession>A0A2A3E7Y5</accession>
<protein>
    <submittedName>
        <fullName evidence="2">CKLF MARVEL transmembrane domain-containing</fullName>
    </submittedName>
</protein>
<dbReference type="EMBL" id="KZ288334">
    <property type="protein sequence ID" value="PBC27873.1"/>
    <property type="molecule type" value="Genomic_DNA"/>
</dbReference>
<gene>
    <name evidence="2" type="ORF">APICC_00705</name>
</gene>
<dbReference type="Proteomes" id="UP000242457">
    <property type="component" value="Unassembled WGS sequence"/>
</dbReference>
<reference evidence="2 3" key="1">
    <citation type="submission" date="2014-07" db="EMBL/GenBank/DDBJ databases">
        <title>Genomic and transcriptomic analysis on Apis cerana provide comprehensive insights into honey bee biology.</title>
        <authorList>
            <person name="Diao Q."/>
            <person name="Sun L."/>
            <person name="Zheng H."/>
            <person name="Zheng H."/>
            <person name="Xu S."/>
            <person name="Wang S."/>
            <person name="Zeng Z."/>
            <person name="Hu F."/>
            <person name="Su S."/>
            <person name="Wu J."/>
        </authorList>
    </citation>
    <scope>NUCLEOTIDE SEQUENCE [LARGE SCALE GENOMIC DNA]</scope>
    <source>
        <tissue evidence="2">Pupae without intestine</tissue>
    </source>
</reference>
<feature type="transmembrane region" description="Helical" evidence="1">
    <location>
        <begin position="36"/>
        <end position="56"/>
    </location>
</feature>
<sequence>MHDMRITGLYPRNPLVSIRHRNVFHRHPVMEMLNTSIFTVLYMIAFIAQLSAWSALNHVYTSRNIAAGVRMNKSYDILSNYISLQSLTHWRTLLGLTSSTWNGEAAVTRIEGKHRYSKQYQVPEEHLRQSYYIRVVAIVRSTTDDGRKVVKRSMGRS</sequence>
<evidence type="ECO:0000256" key="1">
    <source>
        <dbReference type="SAM" id="Phobius"/>
    </source>
</evidence>
<dbReference type="AlphaFoldDB" id="A0A2A3E7Y5"/>
<dbReference type="OrthoDB" id="6258237at2759"/>
<keyword evidence="1" id="KW-0472">Membrane</keyword>
<evidence type="ECO:0000313" key="3">
    <source>
        <dbReference type="Proteomes" id="UP000242457"/>
    </source>
</evidence>